<reference evidence="10" key="1">
    <citation type="submission" date="2015-07" db="EMBL/GenBank/DDBJ databases">
        <title>Annotation of Plasmodium falciparum IGH-CR14.</title>
        <authorList>
            <consortium name="The Broad Institute Genome Sequencing Platform"/>
            <person name="Volkman S.K."/>
            <person name="Neafsey D.E."/>
            <person name="Dash A.P."/>
            <person name="Chitnis C.E."/>
            <person name="Hartl D.L."/>
            <person name="Young S.K."/>
            <person name="Zeng Q."/>
            <person name="Koehrsen M."/>
            <person name="Alvarado L."/>
            <person name="Berlin A."/>
            <person name="Borenstein D."/>
            <person name="Chapman S.B."/>
            <person name="Chen Z."/>
            <person name="Engels R."/>
            <person name="Freedman E."/>
            <person name="Gellesch M."/>
            <person name="Goldberg J."/>
            <person name="Griggs A."/>
            <person name="Gujja S."/>
            <person name="Heilman E.R."/>
            <person name="Heiman D.I."/>
            <person name="Howarth C."/>
            <person name="Jen D."/>
            <person name="Larson L."/>
            <person name="Mehta T."/>
            <person name="Neiman D."/>
            <person name="Park D."/>
            <person name="Pearson M."/>
            <person name="Roberts A."/>
            <person name="Saif S."/>
            <person name="Shea T."/>
            <person name="Shenoy N."/>
            <person name="Sisk P."/>
            <person name="Stolte C."/>
            <person name="Sykes S."/>
            <person name="Walk T."/>
            <person name="White J."/>
            <person name="Yandava C."/>
            <person name="Haas B."/>
            <person name="Henn M.R."/>
            <person name="Nusbaum C."/>
            <person name="Birren B."/>
        </authorList>
    </citation>
    <scope>NUCLEOTIDE SEQUENCE [LARGE SCALE GENOMIC DNA]</scope>
    <source>
        <strain evidence="10">IGH-CR14</strain>
    </source>
</reference>
<keyword evidence="7" id="KW-0275">Fatty acid biosynthesis</keyword>
<evidence type="ECO:0000256" key="5">
    <source>
        <dbReference type="ARBA" id="ARBA00023002"/>
    </source>
</evidence>
<dbReference type="PANTHER" id="PTHR43159:SF2">
    <property type="entry name" value="ENOYL-[ACYL-CARRIER-PROTEIN] REDUCTASE [NADH], CHLOROPLASTIC"/>
    <property type="match status" value="1"/>
</dbReference>
<keyword evidence="3" id="KW-0444">Lipid biosynthesis</keyword>
<dbReference type="AlphaFoldDB" id="A0A0L1I2V4"/>
<dbReference type="SUPFAM" id="SSF51735">
    <property type="entry name" value="NAD(P)-binding Rossmann-fold domains"/>
    <property type="match status" value="1"/>
</dbReference>
<keyword evidence="6" id="KW-0443">Lipid metabolism</keyword>
<dbReference type="GO" id="GO:0004318">
    <property type="term" value="F:enoyl-[acyl-carrier-protein] reductase (NADH) activity"/>
    <property type="evidence" value="ECO:0007669"/>
    <property type="project" value="InterPro"/>
</dbReference>
<evidence type="ECO:0000256" key="6">
    <source>
        <dbReference type="ARBA" id="ARBA00023098"/>
    </source>
</evidence>
<evidence type="ECO:0000256" key="4">
    <source>
        <dbReference type="ARBA" id="ARBA00022832"/>
    </source>
</evidence>
<dbReference type="FunFam" id="1.10.8.400:FF:000001">
    <property type="entry name" value="Enoyl-[acyl-carrier-protein] reductase [NADH]"/>
    <property type="match status" value="1"/>
</dbReference>
<comment type="pathway">
    <text evidence="1">Lipid metabolism; fatty acid biosynthesis.</text>
</comment>
<dbReference type="GO" id="GO:0006633">
    <property type="term" value="P:fatty acid biosynthetic process"/>
    <property type="evidence" value="ECO:0007669"/>
    <property type="project" value="UniProtKB-KW"/>
</dbReference>
<sequence length="433" mass="49896">MMNKISQRLLFLFLHFYTTVCFIQNNTQKTFHNVLQNEQIRGKEKAFYRKEKRENIFIGKKMKHLNNMNNTHNNNHYMEKEEQDASNINKIKEENKNEDICFIAGIGDTNGYGWGIAKELSKRNVKIIFGIWPPVYNIFMKNYKNGKFDNDMIIDKDKKMNILDMLPFDASFDTANDIDEETKNNKRYNMLQNYTIEDVANLIHQKYGKINMLVHSLANAKEVQKDLLNTSRKGYLDALSKSSYSLISLCKYFVNIMKPQSSIISLTYHASQKVVPGYGGGMSSAKAALESDTRVLAYHLGRNYNIRINTISAGPLKSRAATAINKLNNTYENNTNQNKNRNSHDVHNIMNNSGEKEEKKNSASQNYTFIDYAIEYSEKYAPLRQKLLSTDIGSVASFLLSRESRAITGQTIYVDNGLNIMFLPDDIYRNENE</sequence>
<gene>
    <name evidence="9" type="ORF">PFMG_00093</name>
</gene>
<name>A0A0L1I2V4_PLAFA</name>
<reference evidence="10" key="2">
    <citation type="submission" date="2015-07" db="EMBL/GenBank/DDBJ databases">
        <title>The genome sequence of Plasmodium falciparum IGH-CR14.</title>
        <authorList>
            <consortium name="The Broad Institute Genome Sequencing Platform"/>
            <person name="Volkman S.K."/>
            <person name="Neafsey D.E."/>
            <person name="Dash A.P."/>
            <person name="Chitnis C.E."/>
            <person name="Hartl D.L."/>
            <person name="Young S.K."/>
            <person name="Kodira C.D."/>
            <person name="Zeng Q."/>
            <person name="Koehrsen M."/>
            <person name="Godfrey P."/>
            <person name="Alvarado L."/>
            <person name="Berlin A."/>
            <person name="Borenstein D."/>
            <person name="Chen Z."/>
            <person name="Engels R."/>
            <person name="Freedman E."/>
            <person name="Gellesch M."/>
            <person name="Goldberg J."/>
            <person name="Griggs A."/>
            <person name="Gujja S."/>
            <person name="Heiman D."/>
            <person name="Hepburn T."/>
            <person name="Howarth C."/>
            <person name="Jen D."/>
            <person name="Larson L."/>
            <person name="Lewis B."/>
            <person name="Mehta T."/>
            <person name="Park D."/>
            <person name="Pearson M."/>
            <person name="Roberts A."/>
            <person name="Saif S."/>
            <person name="Shea T."/>
            <person name="Shenoy N."/>
            <person name="Sisk P."/>
            <person name="Stolte C."/>
            <person name="Sykes S."/>
            <person name="Walk T."/>
            <person name="White J."/>
            <person name="Yandava C."/>
            <person name="Wirth D.F."/>
            <person name="Nusbaum C."/>
            <person name="Birren B."/>
        </authorList>
    </citation>
    <scope>NUCLEOTIDE SEQUENCE [LARGE SCALE GENOMIC DNA]</scope>
    <source>
        <strain evidence="10">IGH-CR14</strain>
    </source>
</reference>
<dbReference type="Gene3D" id="1.10.8.400">
    <property type="entry name" value="Enoyl acyl carrier protein reductase"/>
    <property type="match status" value="1"/>
</dbReference>
<dbReference type="OrthoDB" id="417891at2759"/>
<dbReference type="Gene3D" id="3.40.50.720">
    <property type="entry name" value="NAD(P)-binding Rossmann-like Domain"/>
    <property type="match status" value="1"/>
</dbReference>
<accession>A0A0L1I2V4</accession>
<dbReference type="EMBL" id="GG664962">
    <property type="protein sequence ID" value="KNG73941.1"/>
    <property type="molecule type" value="Genomic_DNA"/>
</dbReference>
<feature type="chain" id="PRO_5005552429" evidence="8">
    <location>
        <begin position="22"/>
        <end position="433"/>
    </location>
</feature>
<evidence type="ECO:0000256" key="7">
    <source>
        <dbReference type="ARBA" id="ARBA00023160"/>
    </source>
</evidence>
<evidence type="ECO:0000256" key="1">
    <source>
        <dbReference type="ARBA" id="ARBA00005194"/>
    </source>
</evidence>
<dbReference type="Pfam" id="PF13561">
    <property type="entry name" value="adh_short_C2"/>
    <property type="match status" value="2"/>
</dbReference>
<proteinExistence type="inferred from homology"/>
<dbReference type="InterPro" id="IPR014358">
    <property type="entry name" value="Enoyl-ACP_Rdtase_NADH"/>
</dbReference>
<comment type="similarity">
    <text evidence="2">Belongs to the short-chain dehydrogenases/reductases (SDR) family. FabI subfamily.</text>
</comment>
<evidence type="ECO:0000256" key="8">
    <source>
        <dbReference type="SAM" id="SignalP"/>
    </source>
</evidence>
<dbReference type="InterPro" id="IPR036291">
    <property type="entry name" value="NAD(P)-bd_dom_sf"/>
</dbReference>
<keyword evidence="5" id="KW-0560">Oxidoreductase</keyword>
<evidence type="ECO:0000313" key="9">
    <source>
        <dbReference type="EMBL" id="KNG73941.1"/>
    </source>
</evidence>
<dbReference type="InterPro" id="IPR002347">
    <property type="entry name" value="SDR_fam"/>
</dbReference>
<feature type="signal peptide" evidence="8">
    <location>
        <begin position="1"/>
        <end position="21"/>
    </location>
</feature>
<protein>
    <submittedName>
        <fullName evidence="9">Enoyl-acyl-carrier protein reductase</fullName>
    </submittedName>
</protein>
<evidence type="ECO:0000256" key="2">
    <source>
        <dbReference type="ARBA" id="ARBA00009233"/>
    </source>
</evidence>
<dbReference type="PANTHER" id="PTHR43159">
    <property type="entry name" value="ENOYL-[ACYL-CARRIER-PROTEIN] REDUCTASE"/>
    <property type="match status" value="1"/>
</dbReference>
<keyword evidence="8" id="KW-0732">Signal</keyword>
<evidence type="ECO:0000313" key="10">
    <source>
        <dbReference type="Proteomes" id="UP000054562"/>
    </source>
</evidence>
<evidence type="ECO:0000256" key="3">
    <source>
        <dbReference type="ARBA" id="ARBA00022516"/>
    </source>
</evidence>
<organism evidence="9 10">
    <name type="scientific">Plasmodium falciparum IGH-CR14</name>
    <dbReference type="NCBI Taxonomy" id="580059"/>
    <lineage>
        <taxon>Eukaryota</taxon>
        <taxon>Sar</taxon>
        <taxon>Alveolata</taxon>
        <taxon>Apicomplexa</taxon>
        <taxon>Aconoidasida</taxon>
        <taxon>Haemosporida</taxon>
        <taxon>Plasmodiidae</taxon>
        <taxon>Plasmodium</taxon>
        <taxon>Plasmodium (Laverania)</taxon>
    </lineage>
</organism>
<dbReference type="Proteomes" id="UP000054562">
    <property type="component" value="Unassembled WGS sequence"/>
</dbReference>
<keyword evidence="4" id="KW-0276">Fatty acid metabolism</keyword>
<dbReference type="CDD" id="cd05372">
    <property type="entry name" value="ENR_SDR"/>
    <property type="match status" value="1"/>
</dbReference>